<name>A0A2H9T9J9_9ZZZZ</name>
<accession>A0A2H9T9J9</accession>
<dbReference type="GO" id="GO:0005829">
    <property type="term" value="C:cytosol"/>
    <property type="evidence" value="ECO:0007669"/>
    <property type="project" value="TreeGrafter"/>
</dbReference>
<evidence type="ECO:0000256" key="2">
    <source>
        <dbReference type="ARBA" id="ARBA00010740"/>
    </source>
</evidence>
<feature type="region of interest" description="Disordered" evidence="6">
    <location>
        <begin position="176"/>
        <end position="195"/>
    </location>
</feature>
<comment type="function">
    <text evidence="1">Plays a role in synthesis, processing and/or stability of 23S rRNA.</text>
</comment>
<evidence type="ECO:0000256" key="5">
    <source>
        <dbReference type="ARBA" id="ARBA00031841"/>
    </source>
</evidence>
<evidence type="ECO:0000256" key="1">
    <source>
        <dbReference type="ARBA" id="ARBA00002868"/>
    </source>
</evidence>
<dbReference type="Pfam" id="PF02620">
    <property type="entry name" value="YceD"/>
    <property type="match status" value="1"/>
</dbReference>
<comment type="caution">
    <text evidence="7">The sequence shown here is derived from an EMBL/GenBank/DDBJ whole genome shotgun (WGS) entry which is preliminary data.</text>
</comment>
<keyword evidence="4" id="KW-0690">Ribosome biogenesis</keyword>
<proteinExistence type="inferred from homology"/>
<evidence type="ECO:0000313" key="7">
    <source>
        <dbReference type="EMBL" id="PJE79935.1"/>
    </source>
</evidence>
<sequence length="211" mass="23405">MWYQSRLLVRVTTLKIFDRMEYSPYHCALMLNGQLPKTIDPQKLARQGARFEGSLPLRSFKRLVGSLASDQGEVQIFLRFFLNEDSRIVIEGRAKALLPMICQRCLNIADLPVQAEIHLMGVLTDDQAKQLSGEYDPLLLHDDPVELVSLLEDELLLSLPIVPFHSPEECTAGAVYTTDDSGNDSDKPDGTDNPFSVLASLKAGVSTISGE</sequence>
<dbReference type="AlphaFoldDB" id="A0A2H9T9J9"/>
<evidence type="ECO:0000256" key="3">
    <source>
        <dbReference type="ARBA" id="ARBA00015716"/>
    </source>
</evidence>
<dbReference type="GO" id="GO:0042254">
    <property type="term" value="P:ribosome biogenesis"/>
    <property type="evidence" value="ECO:0007669"/>
    <property type="project" value="UniProtKB-KW"/>
</dbReference>
<evidence type="ECO:0000256" key="6">
    <source>
        <dbReference type="SAM" id="MobiDB-lite"/>
    </source>
</evidence>
<reference evidence="7" key="1">
    <citation type="journal article" date="2017" name="Appl. Environ. Microbiol.">
        <title>Molecular characterization of an Endozoicomonas-like organism causing infection in king scallop Pecten maximus L.</title>
        <authorList>
            <person name="Cano I."/>
            <person name="van Aerle R."/>
            <person name="Ross S."/>
            <person name="Verner-Jeffreys D.W."/>
            <person name="Paley R.K."/>
            <person name="Rimmer G."/>
            <person name="Ryder D."/>
            <person name="Hooper P."/>
            <person name="Stone D."/>
            <person name="Feist S.W."/>
        </authorList>
    </citation>
    <scope>NUCLEOTIDE SEQUENCE</scope>
</reference>
<organism evidence="7">
    <name type="scientific">invertebrate metagenome</name>
    <dbReference type="NCBI Taxonomy" id="1711999"/>
    <lineage>
        <taxon>unclassified sequences</taxon>
        <taxon>metagenomes</taxon>
        <taxon>organismal metagenomes</taxon>
    </lineage>
</organism>
<dbReference type="PANTHER" id="PTHR38099:SF1">
    <property type="entry name" value="LARGE RIBOSOMAL RNA SUBUNIT ACCUMULATION PROTEIN YCED"/>
    <property type="match status" value="1"/>
</dbReference>
<dbReference type="InterPro" id="IPR003772">
    <property type="entry name" value="YceD"/>
</dbReference>
<dbReference type="EMBL" id="NSIT01000041">
    <property type="protein sequence ID" value="PJE79935.1"/>
    <property type="molecule type" value="Genomic_DNA"/>
</dbReference>
<dbReference type="InterPro" id="IPR039255">
    <property type="entry name" value="YceD_bac"/>
</dbReference>
<evidence type="ECO:0000256" key="4">
    <source>
        <dbReference type="ARBA" id="ARBA00022517"/>
    </source>
</evidence>
<comment type="similarity">
    <text evidence="2">Belongs to the DUF177 domain family.</text>
</comment>
<gene>
    <name evidence="7" type="primary">yceD</name>
    <name evidence="7" type="ORF">CI610_01104</name>
</gene>
<protein>
    <recommendedName>
        <fullName evidence="3">Large ribosomal RNA subunit accumulation protein YceD</fullName>
    </recommendedName>
    <alternativeName>
        <fullName evidence="5">23S rRNA accumulation protein YceD</fullName>
    </alternativeName>
</protein>
<dbReference type="PANTHER" id="PTHR38099">
    <property type="entry name" value="LARGE RIBOSOMAL RNA SUBUNIT ACCUMULATION PROTEIN YCED"/>
    <property type="match status" value="1"/>
</dbReference>